<evidence type="ECO:0000256" key="5">
    <source>
        <dbReference type="ARBA" id="ARBA00023239"/>
    </source>
</evidence>
<keyword evidence="1 6" id="KW-0831">Ubiquinone biosynthesis</keyword>
<dbReference type="Pfam" id="PF05180">
    <property type="entry name" value="zf-DNL"/>
    <property type="match status" value="1"/>
</dbReference>
<protein>
    <recommendedName>
        <fullName evidence="6">Ubiquinone biosynthesis protein COQ4 homolog, mitochondrial</fullName>
    </recommendedName>
    <alternativeName>
        <fullName evidence="6">4-hydroxy-3-methoxy-5-polyprenylbenzoate decarboxylase</fullName>
        <ecNumber evidence="6">4.1.1.130</ecNumber>
    </alternativeName>
    <alternativeName>
        <fullName evidence="6">Coenzyme Q biosynthesis protein 4 homolog</fullName>
    </alternativeName>
</protein>
<organism evidence="9 10">
    <name type="scientific">Diploscapter pachys</name>
    <dbReference type="NCBI Taxonomy" id="2018661"/>
    <lineage>
        <taxon>Eukaryota</taxon>
        <taxon>Metazoa</taxon>
        <taxon>Ecdysozoa</taxon>
        <taxon>Nematoda</taxon>
        <taxon>Chromadorea</taxon>
        <taxon>Rhabditida</taxon>
        <taxon>Rhabditina</taxon>
        <taxon>Rhabditomorpha</taxon>
        <taxon>Rhabditoidea</taxon>
        <taxon>Rhabditidae</taxon>
        <taxon>Diploscapter</taxon>
    </lineage>
</organism>
<keyword evidence="3 6" id="KW-0496">Mitochondrion</keyword>
<evidence type="ECO:0000259" key="8">
    <source>
        <dbReference type="PROSITE" id="PS51501"/>
    </source>
</evidence>
<dbReference type="PANTHER" id="PTHR12922:SF7">
    <property type="entry name" value="UBIQUINONE BIOSYNTHESIS PROTEIN COQ4 HOMOLOG, MITOCHONDRIAL"/>
    <property type="match status" value="1"/>
</dbReference>
<feature type="domain" description="DNL-type" evidence="8">
    <location>
        <begin position="25"/>
        <end position="122"/>
    </location>
</feature>
<feature type="binding site" evidence="6">
    <location>
        <position position="208"/>
    </location>
    <ligand>
        <name>Zn(2+)</name>
        <dbReference type="ChEBI" id="CHEBI:29105"/>
    </ligand>
</feature>
<dbReference type="InterPro" id="IPR027540">
    <property type="entry name" value="Coq4_euk"/>
</dbReference>
<dbReference type="Proteomes" id="UP000218231">
    <property type="component" value="Unassembled WGS sequence"/>
</dbReference>
<comment type="subcellular location">
    <subcellularLocation>
        <location evidence="6">Mitochondrion inner membrane</location>
        <topology evidence="6">Peripheral membrane protein</topology>
        <orientation evidence="6">Matrix side</orientation>
    </subcellularLocation>
</comment>
<gene>
    <name evidence="9" type="ORF">WR25_13517</name>
</gene>
<dbReference type="GO" id="GO:0031314">
    <property type="term" value="C:extrinsic component of mitochondrial inner membrane"/>
    <property type="evidence" value="ECO:0007669"/>
    <property type="project" value="UniProtKB-UniRule"/>
</dbReference>
<dbReference type="STRING" id="2018661.A0A2A2JW30"/>
<dbReference type="EMBL" id="LIAE01010192">
    <property type="protein sequence ID" value="PAV65840.1"/>
    <property type="molecule type" value="Genomic_DNA"/>
</dbReference>
<comment type="cofactor">
    <cofactor evidence="6">
        <name>Zn(2+)</name>
        <dbReference type="ChEBI" id="CHEBI:29105"/>
    </cofactor>
</comment>
<keyword evidence="10" id="KW-1185">Reference proteome</keyword>
<feature type="binding site" evidence="6">
    <location>
        <position position="209"/>
    </location>
    <ligand>
        <name>Zn(2+)</name>
        <dbReference type="ChEBI" id="CHEBI:29105"/>
    </ligand>
</feature>
<sequence>MIRSGFNLCRATSRLLFARPFSVGQQQPKLSVQYTCKVCNTRQGPKVFSKAAYEHGVVIVTCNGCKNHHIIADNIGWFQDFKGKNIEEILKAKGETVKRGLKIDNNDDTLFIEVDKGAKIFKMSAVPFVSLSPFSRVLLSVGSAGMAILDPRRGDLVAALSESATPLSLLKQINFLSRLETSPDNRAPVQFVADESLVYIMQRYRDTHDFTHIALGMQTNMLGEVTVKYFEALQLGLPMAISAAIFGSARLLPKNRSDLLNHHIPWVIQQASQSRLFLAFDWENHWSSPLPSLQKSLGMTPLVK</sequence>
<dbReference type="EC" id="4.1.1.130" evidence="6"/>
<evidence type="ECO:0000256" key="7">
    <source>
        <dbReference type="PROSITE-ProRule" id="PRU00834"/>
    </source>
</evidence>
<evidence type="ECO:0000313" key="10">
    <source>
        <dbReference type="Proteomes" id="UP000218231"/>
    </source>
</evidence>
<comment type="function">
    <text evidence="6">Lyase that catalyzes the C1-decarboxylation of 4-hydroxy-3-methoxy-5-(all-trans-polyprenyl)benzoic acid into 2-methoxy-6-(all-trans-polyprenyl)phenol during ubiquinone biosynthesis.</text>
</comment>
<dbReference type="Pfam" id="PF05019">
    <property type="entry name" value="Coq4"/>
    <property type="match status" value="2"/>
</dbReference>
<evidence type="ECO:0000256" key="1">
    <source>
        <dbReference type="ARBA" id="ARBA00022688"/>
    </source>
</evidence>
<evidence type="ECO:0000256" key="2">
    <source>
        <dbReference type="ARBA" id="ARBA00022792"/>
    </source>
</evidence>
<feature type="binding site" evidence="6">
    <location>
        <position position="212"/>
    </location>
    <ligand>
        <name>Zn(2+)</name>
        <dbReference type="ChEBI" id="CHEBI:29105"/>
    </ligand>
</feature>
<reference evidence="9 10" key="1">
    <citation type="journal article" date="2017" name="Curr. Biol.">
        <title>Genome architecture and evolution of a unichromosomal asexual nematode.</title>
        <authorList>
            <person name="Fradin H."/>
            <person name="Zegar C."/>
            <person name="Gutwein M."/>
            <person name="Lucas J."/>
            <person name="Kovtun M."/>
            <person name="Corcoran D."/>
            <person name="Baugh L.R."/>
            <person name="Kiontke K."/>
            <person name="Gunsalus K."/>
            <person name="Fitch D.H."/>
            <person name="Piano F."/>
        </authorList>
    </citation>
    <scope>NUCLEOTIDE SEQUENCE [LARGE SCALE GENOMIC DNA]</scope>
    <source>
        <strain evidence="9">PF1309</strain>
    </source>
</reference>
<proteinExistence type="inferred from homology"/>
<dbReference type="GO" id="GO:0120539">
    <property type="term" value="F:4-hydroxy-3-methoxy-5-polyprenylbenzoate decarboxylase activity"/>
    <property type="evidence" value="ECO:0007669"/>
    <property type="project" value="UniProtKB-EC"/>
</dbReference>
<evidence type="ECO:0000256" key="6">
    <source>
        <dbReference type="HAMAP-Rule" id="MF_03111"/>
    </source>
</evidence>
<comment type="catalytic activity">
    <reaction evidence="6">
        <text>a 4-hydroxy-3-methoxy-5-(all-trans-polyprenyl)benzoate + H(+) = a 2-methoxy-6-(all-trans-polyprenyl)phenol + CO2</text>
        <dbReference type="Rhea" id="RHEA:81179"/>
        <dbReference type="Rhea" id="RHEA-COMP:9551"/>
        <dbReference type="Rhea" id="RHEA-COMP:10931"/>
        <dbReference type="ChEBI" id="CHEBI:15378"/>
        <dbReference type="ChEBI" id="CHEBI:16526"/>
        <dbReference type="ChEBI" id="CHEBI:62731"/>
        <dbReference type="ChEBI" id="CHEBI:84443"/>
        <dbReference type="EC" id="4.1.1.130"/>
    </reaction>
</comment>
<dbReference type="InterPro" id="IPR007853">
    <property type="entry name" value="Znf_DNL-typ"/>
</dbReference>
<keyword evidence="6" id="KW-0479">Metal-binding</keyword>
<dbReference type="GO" id="GO:0008270">
    <property type="term" value="F:zinc ion binding"/>
    <property type="evidence" value="ECO:0007669"/>
    <property type="project" value="UniProtKB-UniRule"/>
</dbReference>
<comment type="pathway">
    <text evidence="6">Cofactor biosynthesis; ubiquinone biosynthesis.</text>
</comment>
<keyword evidence="6" id="KW-0862">Zinc</keyword>
<comment type="similarity">
    <text evidence="6">Belongs to the COQ4 family.</text>
</comment>
<keyword evidence="7" id="KW-0863">Zinc-finger</keyword>
<dbReference type="HAMAP" id="MF_03111">
    <property type="entry name" value="Coq4"/>
    <property type="match status" value="1"/>
</dbReference>
<dbReference type="UniPathway" id="UPA00232"/>
<dbReference type="OrthoDB" id="4249at2759"/>
<dbReference type="PROSITE" id="PS51501">
    <property type="entry name" value="ZF_DNL"/>
    <property type="match status" value="1"/>
</dbReference>
<evidence type="ECO:0000313" key="9">
    <source>
        <dbReference type="EMBL" id="PAV65840.1"/>
    </source>
</evidence>
<evidence type="ECO:0000256" key="4">
    <source>
        <dbReference type="ARBA" id="ARBA00023136"/>
    </source>
</evidence>
<dbReference type="InterPro" id="IPR007715">
    <property type="entry name" value="Coq4"/>
</dbReference>
<comment type="subunit">
    <text evidence="6">Component of a multi-subunit COQ enzyme complex.</text>
</comment>
<dbReference type="PANTHER" id="PTHR12922">
    <property type="entry name" value="UBIQUINONE BIOSYNTHESIS PROTEIN"/>
    <property type="match status" value="1"/>
</dbReference>
<keyword evidence="2 6" id="KW-0999">Mitochondrion inner membrane</keyword>
<keyword evidence="4 6" id="KW-0472">Membrane</keyword>
<comment type="caution">
    <text evidence="9">The sequence shown here is derived from an EMBL/GenBank/DDBJ whole genome shotgun (WGS) entry which is preliminary data.</text>
</comment>
<accession>A0A2A2JW30</accession>
<keyword evidence="5 6" id="KW-0456">Lyase</keyword>
<dbReference type="AlphaFoldDB" id="A0A2A2JW30"/>
<evidence type="ECO:0000256" key="3">
    <source>
        <dbReference type="ARBA" id="ARBA00023128"/>
    </source>
</evidence>
<name>A0A2A2JW30_9BILA</name>
<feature type="binding site" evidence="6">
    <location>
        <position position="224"/>
    </location>
    <ligand>
        <name>Zn(2+)</name>
        <dbReference type="ChEBI" id="CHEBI:29105"/>
    </ligand>
</feature>